<dbReference type="PANTHER" id="PTHR43549:SF2">
    <property type="entry name" value="MULTIDRUG RESISTANCE PROTEIN NORM-RELATED"/>
    <property type="match status" value="1"/>
</dbReference>
<dbReference type="PANTHER" id="PTHR43549">
    <property type="entry name" value="MULTIDRUG RESISTANCE PROTEIN YPNP-RELATED"/>
    <property type="match status" value="1"/>
</dbReference>
<dbReference type="InterPro" id="IPR002528">
    <property type="entry name" value="MATE_fam"/>
</dbReference>
<dbReference type="PIRSF" id="PIRSF006603">
    <property type="entry name" value="DinF"/>
    <property type="match status" value="1"/>
</dbReference>
<evidence type="ECO:0000256" key="7">
    <source>
        <dbReference type="SAM" id="MobiDB-lite"/>
    </source>
</evidence>
<dbReference type="EMBL" id="BLYL01000001">
    <property type="protein sequence ID" value="GFO93224.1"/>
    <property type="molecule type" value="Genomic_DNA"/>
</dbReference>
<feature type="transmembrane region" description="Helical" evidence="8">
    <location>
        <begin position="399"/>
        <end position="421"/>
    </location>
</feature>
<dbReference type="InterPro" id="IPR048279">
    <property type="entry name" value="MdtK-like"/>
</dbReference>
<feature type="transmembrane region" description="Helical" evidence="8">
    <location>
        <begin position="96"/>
        <end position="117"/>
    </location>
</feature>
<comment type="subcellular location">
    <subcellularLocation>
        <location evidence="1">Cell membrane</location>
        <topology evidence="1">Multi-pass membrane protein</topology>
    </subcellularLocation>
</comment>
<accession>A0AAI9K2P5</accession>
<feature type="transmembrane region" description="Helical" evidence="8">
    <location>
        <begin position="137"/>
        <end position="155"/>
    </location>
</feature>
<evidence type="ECO:0000256" key="5">
    <source>
        <dbReference type="ARBA" id="ARBA00022989"/>
    </source>
</evidence>
<dbReference type="AlphaFoldDB" id="A0AAI9K2P5"/>
<dbReference type="GO" id="GO:0042910">
    <property type="term" value="F:xenobiotic transmembrane transporter activity"/>
    <property type="evidence" value="ECO:0007669"/>
    <property type="project" value="InterPro"/>
</dbReference>
<feature type="transmembrane region" description="Helical" evidence="8">
    <location>
        <begin position="428"/>
        <end position="449"/>
    </location>
</feature>
<feature type="transmembrane region" description="Helical" evidence="8">
    <location>
        <begin position="204"/>
        <end position="228"/>
    </location>
</feature>
<protein>
    <submittedName>
        <fullName evidence="9">MATE family efflux transporter</fullName>
    </submittedName>
</protein>
<feature type="transmembrane region" description="Helical" evidence="8">
    <location>
        <begin position="461"/>
        <end position="482"/>
    </location>
</feature>
<dbReference type="NCBIfam" id="TIGR00797">
    <property type="entry name" value="matE"/>
    <property type="match status" value="1"/>
</dbReference>
<reference evidence="9" key="1">
    <citation type="submission" date="2020-06" db="EMBL/GenBank/DDBJ databases">
        <title>Characterization of fructooligosaccharide metabolism and fructooligosaccharide-degrading enzymes in human commensal butyrate producers.</title>
        <authorList>
            <person name="Tanno H."/>
            <person name="Fujii T."/>
            <person name="Hirano K."/>
            <person name="Maeno S."/>
            <person name="Tonozuka T."/>
            <person name="Sakamoto M."/>
            <person name="Ohkuma M."/>
            <person name="Tochio T."/>
            <person name="Endo A."/>
        </authorList>
    </citation>
    <scope>NUCLEOTIDE SEQUENCE</scope>
    <source>
        <strain evidence="9">JCM 31265</strain>
    </source>
</reference>
<dbReference type="Proteomes" id="UP000660047">
    <property type="component" value="Unassembled WGS sequence"/>
</dbReference>
<evidence type="ECO:0000256" key="8">
    <source>
        <dbReference type="SAM" id="Phobius"/>
    </source>
</evidence>
<dbReference type="Pfam" id="PF01554">
    <property type="entry name" value="MatE"/>
    <property type="match status" value="2"/>
</dbReference>
<evidence type="ECO:0000256" key="4">
    <source>
        <dbReference type="ARBA" id="ARBA00022692"/>
    </source>
</evidence>
<dbReference type="RefSeq" id="WP_055144343.1">
    <property type="nucleotide sequence ID" value="NZ_BLYL01000001.1"/>
</dbReference>
<evidence type="ECO:0000256" key="1">
    <source>
        <dbReference type="ARBA" id="ARBA00004651"/>
    </source>
</evidence>
<evidence type="ECO:0000256" key="3">
    <source>
        <dbReference type="ARBA" id="ARBA00022475"/>
    </source>
</evidence>
<feature type="transmembrane region" description="Helical" evidence="8">
    <location>
        <begin position="234"/>
        <end position="256"/>
    </location>
</feature>
<proteinExistence type="predicted"/>
<name>A0AAI9K2P5_9FIRM</name>
<evidence type="ECO:0000256" key="2">
    <source>
        <dbReference type="ARBA" id="ARBA00022448"/>
    </source>
</evidence>
<feature type="transmembrane region" description="Helical" evidence="8">
    <location>
        <begin position="277"/>
        <end position="298"/>
    </location>
</feature>
<keyword evidence="2" id="KW-0813">Transport</keyword>
<keyword evidence="5 8" id="KW-1133">Transmembrane helix</keyword>
<dbReference type="InterPro" id="IPR052031">
    <property type="entry name" value="Membrane_Transporter-Flippase"/>
</dbReference>
<feature type="transmembrane region" description="Helical" evidence="8">
    <location>
        <begin position="360"/>
        <end position="379"/>
    </location>
</feature>
<sequence>MKEKDSVENNEKSPDNRKKSGEKIISDNKTISANGKAFAGESRENKMGVMSEGKLLMSMSLPMIISMLFQAMYNVVDSVFVSRFSMDGLTAVSTAFPIQNLMIGVFSGLGVGFNAFISKALGEKKFDRANEVARQGIFLEAIGYVIFLIIGLFFARTFMESQTGDARVIQYGTEYLEVCCCCAFGIAFQMTFERLLQSTGRTMYSMITQILGAVINLILDPIMIFGLLGCPQMGVKGAAIATVCGQCIAGTLAMIFNIKKNPDLHITLRRFRPHGEIIGKILSVGVPSVIMVAIGSVMNYFLNLILYSFSKLAVAVFGAYFKVQSMAFMPVFGLNNGMIPIISYNYGAQKPDRMKRTMKLGVMVGCSIMVFCLAIMQVFPGQILKIFDATDEMLLMGIPAVRIMSTAFIFAGFSVTCSGMFQAVGKGVYSMIVSMARQLFVILPVAYFLSKAMNSVNGVWAAFPIAEVFSVIISTIFLLRVYKKIVKPMESVQRD</sequence>
<keyword evidence="6 8" id="KW-0472">Membrane</keyword>
<keyword evidence="3" id="KW-1003">Cell membrane</keyword>
<comment type="caution">
    <text evidence="9">The sequence shown here is derived from an EMBL/GenBank/DDBJ whole genome shotgun (WGS) entry which is preliminary data.</text>
</comment>
<evidence type="ECO:0000313" key="10">
    <source>
        <dbReference type="Proteomes" id="UP000660047"/>
    </source>
</evidence>
<evidence type="ECO:0000256" key="6">
    <source>
        <dbReference type="ARBA" id="ARBA00023136"/>
    </source>
</evidence>
<feature type="transmembrane region" description="Helical" evidence="8">
    <location>
        <begin position="175"/>
        <end position="192"/>
    </location>
</feature>
<gene>
    <name evidence="9" type="ORF">COEU31_02700</name>
</gene>
<keyword evidence="4 8" id="KW-0812">Transmembrane</keyword>
<organism evidence="9 10">
    <name type="scientific">Coprococcus eutactus</name>
    <dbReference type="NCBI Taxonomy" id="33043"/>
    <lineage>
        <taxon>Bacteria</taxon>
        <taxon>Bacillati</taxon>
        <taxon>Bacillota</taxon>
        <taxon>Clostridia</taxon>
        <taxon>Lachnospirales</taxon>
        <taxon>Lachnospiraceae</taxon>
        <taxon>Coprococcus</taxon>
    </lineage>
</organism>
<dbReference type="CDD" id="cd13144">
    <property type="entry name" value="MATE_like_4"/>
    <property type="match status" value="1"/>
</dbReference>
<dbReference type="GO" id="GO:0015297">
    <property type="term" value="F:antiporter activity"/>
    <property type="evidence" value="ECO:0007669"/>
    <property type="project" value="InterPro"/>
</dbReference>
<evidence type="ECO:0000313" key="9">
    <source>
        <dbReference type="EMBL" id="GFO93224.1"/>
    </source>
</evidence>
<dbReference type="GO" id="GO:0005886">
    <property type="term" value="C:plasma membrane"/>
    <property type="evidence" value="ECO:0007669"/>
    <property type="project" value="UniProtKB-SubCell"/>
</dbReference>
<feature type="transmembrane region" description="Helical" evidence="8">
    <location>
        <begin position="55"/>
        <end position="76"/>
    </location>
</feature>
<feature type="region of interest" description="Disordered" evidence="7">
    <location>
        <begin position="1"/>
        <end position="26"/>
    </location>
</feature>